<dbReference type="Pfam" id="PF01614">
    <property type="entry name" value="IclR_C"/>
    <property type="match status" value="1"/>
</dbReference>
<evidence type="ECO:0000256" key="3">
    <source>
        <dbReference type="ARBA" id="ARBA00023125"/>
    </source>
</evidence>
<keyword evidence="3" id="KW-0238">DNA-binding</keyword>
<dbReference type="SUPFAM" id="SSF46785">
    <property type="entry name" value="Winged helix' DNA-binding domain"/>
    <property type="match status" value="1"/>
</dbReference>
<dbReference type="InterPro" id="IPR029016">
    <property type="entry name" value="GAF-like_dom_sf"/>
</dbReference>
<dbReference type="InterPro" id="IPR014757">
    <property type="entry name" value="Tscrpt_reg_IclR_C"/>
</dbReference>
<evidence type="ECO:0000256" key="4">
    <source>
        <dbReference type="ARBA" id="ARBA00023163"/>
    </source>
</evidence>
<evidence type="ECO:0000259" key="8">
    <source>
        <dbReference type="PROSITE" id="PS51078"/>
    </source>
</evidence>
<gene>
    <name evidence="9" type="ORF">Rai3103_06510</name>
</gene>
<name>A0A5Q2F971_9ACTN</name>
<feature type="domain" description="HTH iclR-type" evidence="7">
    <location>
        <begin position="10"/>
        <end position="71"/>
    </location>
</feature>
<evidence type="ECO:0000256" key="5">
    <source>
        <dbReference type="ARBA" id="ARBA00058938"/>
    </source>
</evidence>
<evidence type="ECO:0000259" key="7">
    <source>
        <dbReference type="PROSITE" id="PS51077"/>
    </source>
</evidence>
<evidence type="ECO:0000313" key="10">
    <source>
        <dbReference type="Proteomes" id="UP000386847"/>
    </source>
</evidence>
<accession>A0A5Q2F971</accession>
<dbReference type="PANTHER" id="PTHR30136:SF24">
    <property type="entry name" value="HTH-TYPE TRANSCRIPTIONAL REPRESSOR ALLR"/>
    <property type="match status" value="1"/>
</dbReference>
<dbReference type="Gene3D" id="3.30.450.40">
    <property type="match status" value="1"/>
</dbReference>
<dbReference type="Gene3D" id="1.10.10.10">
    <property type="entry name" value="Winged helix-like DNA-binding domain superfamily/Winged helix DNA-binding domain"/>
    <property type="match status" value="1"/>
</dbReference>
<evidence type="ECO:0000256" key="6">
    <source>
        <dbReference type="ARBA" id="ARBA00070406"/>
    </source>
</evidence>
<evidence type="ECO:0000256" key="2">
    <source>
        <dbReference type="ARBA" id="ARBA00023015"/>
    </source>
</evidence>
<keyword evidence="2" id="KW-0805">Transcription regulation</keyword>
<dbReference type="SUPFAM" id="SSF55781">
    <property type="entry name" value="GAF domain-like"/>
    <property type="match status" value="1"/>
</dbReference>
<dbReference type="CDD" id="cd00090">
    <property type="entry name" value="HTH_ARSR"/>
    <property type="match status" value="1"/>
</dbReference>
<keyword evidence="1" id="KW-0319">Glycerol metabolism</keyword>
<keyword evidence="10" id="KW-1185">Reference proteome</keyword>
<dbReference type="InterPro" id="IPR036390">
    <property type="entry name" value="WH_DNA-bd_sf"/>
</dbReference>
<dbReference type="FunFam" id="1.10.10.10:FF:000056">
    <property type="entry name" value="IclR family transcriptional regulator"/>
    <property type="match status" value="1"/>
</dbReference>
<sequence>MAEAKSDGSVQAVTRAFRILEAIAAVEHPMGITEIAEACDLPLPTTHRILNTLLATGYVFKTPRRTYGLGARLIPLSRYAGGALGVALRPLLAEFTAKVQESASVAILDQDFARYIAHVPSEQPMRLFTEVGNRVELYASGVGKAILSQGSDAEARASLERTGMRRFTSTTVTDPDELVEQLQLIRELGYALDEGEHDLGVRCVAVPLGQDLRIAVSASGPPSRVTDEMVVNVLVPELTELAKRLGEAIVKGAAGNGR</sequence>
<dbReference type="GO" id="GO:0045892">
    <property type="term" value="P:negative regulation of DNA-templated transcription"/>
    <property type="evidence" value="ECO:0007669"/>
    <property type="project" value="TreeGrafter"/>
</dbReference>
<dbReference type="InterPro" id="IPR050707">
    <property type="entry name" value="HTH_MetabolicPath_Reg"/>
</dbReference>
<protein>
    <recommendedName>
        <fullName evidence="6">Glycerol operon regulatory protein</fullName>
    </recommendedName>
</protein>
<evidence type="ECO:0000313" key="9">
    <source>
        <dbReference type="EMBL" id="QGF23369.1"/>
    </source>
</evidence>
<dbReference type="Pfam" id="PF09339">
    <property type="entry name" value="HTH_IclR"/>
    <property type="match status" value="1"/>
</dbReference>
<dbReference type="InterPro" id="IPR011991">
    <property type="entry name" value="ArsR-like_HTH"/>
</dbReference>
<dbReference type="KEGG" id="rain:Rai3103_06510"/>
<dbReference type="Proteomes" id="UP000386847">
    <property type="component" value="Chromosome"/>
</dbReference>
<dbReference type="PROSITE" id="PS51077">
    <property type="entry name" value="HTH_ICLR"/>
    <property type="match status" value="1"/>
</dbReference>
<dbReference type="SMART" id="SM00346">
    <property type="entry name" value="HTH_ICLR"/>
    <property type="match status" value="1"/>
</dbReference>
<dbReference type="RefSeq" id="WP_153571900.1">
    <property type="nucleotide sequence ID" value="NZ_CP045725.1"/>
</dbReference>
<dbReference type="GO" id="GO:0003700">
    <property type="term" value="F:DNA-binding transcription factor activity"/>
    <property type="evidence" value="ECO:0007669"/>
    <property type="project" value="TreeGrafter"/>
</dbReference>
<dbReference type="PANTHER" id="PTHR30136">
    <property type="entry name" value="HELIX-TURN-HELIX TRANSCRIPTIONAL REGULATOR, ICLR FAMILY"/>
    <property type="match status" value="1"/>
</dbReference>
<dbReference type="EMBL" id="CP045725">
    <property type="protein sequence ID" value="QGF23369.1"/>
    <property type="molecule type" value="Genomic_DNA"/>
</dbReference>
<dbReference type="InterPro" id="IPR036388">
    <property type="entry name" value="WH-like_DNA-bd_sf"/>
</dbReference>
<keyword evidence="4" id="KW-0804">Transcription</keyword>
<reference evidence="9 10" key="1">
    <citation type="submission" date="2019-10" db="EMBL/GenBank/DDBJ databases">
        <title>Genomic analysis of Raineyella sp. CBA3103.</title>
        <authorList>
            <person name="Roh S.W."/>
        </authorList>
    </citation>
    <scope>NUCLEOTIDE SEQUENCE [LARGE SCALE GENOMIC DNA]</scope>
    <source>
        <strain evidence="9 10">CBA3103</strain>
    </source>
</reference>
<dbReference type="PROSITE" id="PS51078">
    <property type="entry name" value="ICLR_ED"/>
    <property type="match status" value="1"/>
</dbReference>
<proteinExistence type="predicted"/>
<dbReference type="GO" id="GO:0003677">
    <property type="term" value="F:DNA binding"/>
    <property type="evidence" value="ECO:0007669"/>
    <property type="project" value="UniProtKB-KW"/>
</dbReference>
<evidence type="ECO:0000256" key="1">
    <source>
        <dbReference type="ARBA" id="ARBA00022798"/>
    </source>
</evidence>
<dbReference type="GO" id="GO:0006071">
    <property type="term" value="P:glycerol metabolic process"/>
    <property type="evidence" value="ECO:0007669"/>
    <property type="project" value="UniProtKB-KW"/>
</dbReference>
<feature type="domain" description="IclR-ED" evidence="8">
    <location>
        <begin position="72"/>
        <end position="251"/>
    </location>
</feature>
<dbReference type="InterPro" id="IPR005471">
    <property type="entry name" value="Tscrpt_reg_IclR_N"/>
</dbReference>
<comment type="function">
    <text evidence="5">May be an activator protein for the gylABX operon.</text>
</comment>
<organism evidence="9 10">
    <name type="scientific">Raineyella fluvialis</name>
    <dbReference type="NCBI Taxonomy" id="2662261"/>
    <lineage>
        <taxon>Bacteria</taxon>
        <taxon>Bacillati</taxon>
        <taxon>Actinomycetota</taxon>
        <taxon>Actinomycetes</taxon>
        <taxon>Propionibacteriales</taxon>
        <taxon>Propionibacteriaceae</taxon>
        <taxon>Raineyella</taxon>
    </lineage>
</organism>
<dbReference type="AlphaFoldDB" id="A0A5Q2F971"/>